<reference evidence="1" key="1">
    <citation type="submission" date="2021-06" db="EMBL/GenBank/DDBJ databases">
        <authorList>
            <person name="Kallberg Y."/>
            <person name="Tangrot J."/>
            <person name="Rosling A."/>
        </authorList>
    </citation>
    <scope>NUCLEOTIDE SEQUENCE</scope>
    <source>
        <strain evidence="1">CL551</strain>
    </source>
</reference>
<sequence>MSSTDVTVLIPGNGQQAELPRLFTQRRGGIRSDPTNCEKPDTVWKNNFDVEKKTRKTRNATVNFDNIRESSVSMDIDSLSNRAFLIADEEDDFL</sequence>
<dbReference type="AlphaFoldDB" id="A0A9N9CLA8"/>
<comment type="caution">
    <text evidence="1">The sequence shown here is derived from an EMBL/GenBank/DDBJ whole genome shotgun (WGS) entry which is preliminary data.</text>
</comment>
<organism evidence="1 2">
    <name type="scientific">Acaulospora morrowiae</name>
    <dbReference type="NCBI Taxonomy" id="94023"/>
    <lineage>
        <taxon>Eukaryota</taxon>
        <taxon>Fungi</taxon>
        <taxon>Fungi incertae sedis</taxon>
        <taxon>Mucoromycota</taxon>
        <taxon>Glomeromycotina</taxon>
        <taxon>Glomeromycetes</taxon>
        <taxon>Diversisporales</taxon>
        <taxon>Acaulosporaceae</taxon>
        <taxon>Acaulospora</taxon>
    </lineage>
</organism>
<dbReference type="Proteomes" id="UP000789342">
    <property type="component" value="Unassembled WGS sequence"/>
</dbReference>
<protein>
    <submittedName>
        <fullName evidence="1">3058_t:CDS:1</fullName>
    </submittedName>
</protein>
<accession>A0A9N9CLA8</accession>
<keyword evidence="2" id="KW-1185">Reference proteome</keyword>
<evidence type="ECO:0000313" key="2">
    <source>
        <dbReference type="Proteomes" id="UP000789342"/>
    </source>
</evidence>
<gene>
    <name evidence="1" type="ORF">AMORRO_LOCUS8059</name>
</gene>
<dbReference type="EMBL" id="CAJVPV010006589">
    <property type="protein sequence ID" value="CAG8607326.1"/>
    <property type="molecule type" value="Genomic_DNA"/>
</dbReference>
<evidence type="ECO:0000313" key="1">
    <source>
        <dbReference type="EMBL" id="CAG8607326.1"/>
    </source>
</evidence>
<proteinExistence type="predicted"/>
<name>A0A9N9CLA8_9GLOM</name>